<feature type="transmembrane region" description="Helical" evidence="1">
    <location>
        <begin position="6"/>
        <end position="32"/>
    </location>
</feature>
<evidence type="ECO:0000256" key="1">
    <source>
        <dbReference type="SAM" id="Phobius"/>
    </source>
</evidence>
<organism evidence="2 3">
    <name type="scientific">Nocardiopsis rhodophaea</name>
    <dbReference type="NCBI Taxonomy" id="280238"/>
    <lineage>
        <taxon>Bacteria</taxon>
        <taxon>Bacillati</taxon>
        <taxon>Actinomycetota</taxon>
        <taxon>Actinomycetes</taxon>
        <taxon>Streptosporangiales</taxon>
        <taxon>Nocardiopsidaceae</taxon>
        <taxon>Nocardiopsis</taxon>
    </lineage>
</organism>
<dbReference type="Proteomes" id="UP001501585">
    <property type="component" value="Unassembled WGS sequence"/>
</dbReference>
<comment type="caution">
    <text evidence="2">The sequence shown here is derived from an EMBL/GenBank/DDBJ whole genome shotgun (WGS) entry which is preliminary data.</text>
</comment>
<feature type="transmembrane region" description="Helical" evidence="1">
    <location>
        <begin position="53"/>
        <end position="72"/>
    </location>
</feature>
<evidence type="ECO:0000313" key="2">
    <source>
        <dbReference type="EMBL" id="GAA2009415.1"/>
    </source>
</evidence>
<keyword evidence="1" id="KW-1133">Transmembrane helix</keyword>
<accession>A0ABP5EZJ8</accession>
<evidence type="ECO:0008006" key="4">
    <source>
        <dbReference type="Google" id="ProtNLM"/>
    </source>
</evidence>
<dbReference type="InterPro" id="IPR013901">
    <property type="entry name" value="Anthrone_oxy"/>
</dbReference>
<keyword evidence="1" id="KW-0472">Membrane</keyword>
<keyword evidence="3" id="KW-1185">Reference proteome</keyword>
<proteinExistence type="predicted"/>
<dbReference type="Pfam" id="PF08592">
    <property type="entry name" value="Anthrone_oxy"/>
    <property type="match status" value="1"/>
</dbReference>
<gene>
    <name evidence="2" type="ORF">GCM10009799_41610</name>
</gene>
<protein>
    <recommendedName>
        <fullName evidence="4">DUF1772 domain-containing protein</fullName>
    </recommendedName>
</protein>
<dbReference type="EMBL" id="BAAAPC010000020">
    <property type="protein sequence ID" value="GAA2009415.1"/>
    <property type="molecule type" value="Genomic_DNA"/>
</dbReference>
<dbReference type="RefSeq" id="WP_344164581.1">
    <property type="nucleotide sequence ID" value="NZ_BAAAPC010000020.1"/>
</dbReference>
<keyword evidence="1" id="KW-0812">Transmembrane</keyword>
<sequence length="151" mass="15891">MIEALISISSLASAMAAGALLVGLIVILPLLMSLSSERYPGTNAFVLHRMDKLMPTCTGIAILSGAALALLLDTPPVQAMYGLGAVSLGGVFAVSLGALGPLNTAIAAIDTRAPRPDWERMRMRWRTWHFIRVGCGQVGAILYAVALGIFL</sequence>
<name>A0ABP5EZJ8_9ACTN</name>
<feature type="transmembrane region" description="Helical" evidence="1">
    <location>
        <begin position="84"/>
        <end position="109"/>
    </location>
</feature>
<reference evidence="3" key="1">
    <citation type="journal article" date="2019" name="Int. J. Syst. Evol. Microbiol.">
        <title>The Global Catalogue of Microorganisms (GCM) 10K type strain sequencing project: providing services to taxonomists for standard genome sequencing and annotation.</title>
        <authorList>
            <consortium name="The Broad Institute Genomics Platform"/>
            <consortium name="The Broad Institute Genome Sequencing Center for Infectious Disease"/>
            <person name="Wu L."/>
            <person name="Ma J."/>
        </authorList>
    </citation>
    <scope>NUCLEOTIDE SEQUENCE [LARGE SCALE GENOMIC DNA]</scope>
    <source>
        <strain evidence="3">JCM 15313</strain>
    </source>
</reference>
<feature type="transmembrane region" description="Helical" evidence="1">
    <location>
        <begin position="130"/>
        <end position="150"/>
    </location>
</feature>
<evidence type="ECO:0000313" key="3">
    <source>
        <dbReference type="Proteomes" id="UP001501585"/>
    </source>
</evidence>